<comment type="caution">
    <text evidence="3">The sequence shown here is derived from an EMBL/GenBank/DDBJ whole genome shotgun (WGS) entry which is preliminary data.</text>
</comment>
<reference evidence="3 4" key="1">
    <citation type="submission" date="2020-07" db="EMBL/GenBank/DDBJ databases">
        <title>Genomic Encyclopedia of Type Strains, Phase IV (KMG-IV): sequencing the most valuable type-strain genomes for metagenomic binning, comparative biology and taxonomic classification.</title>
        <authorList>
            <person name="Goeker M."/>
        </authorList>
    </citation>
    <scope>NUCLEOTIDE SEQUENCE [LARGE SCALE GENOMIC DNA]</scope>
    <source>
        <strain evidence="3 4">DSM 45533</strain>
    </source>
</reference>
<dbReference type="RefSeq" id="WP_181615116.1">
    <property type="nucleotide sequence ID" value="NZ_BAABAM010000007.1"/>
</dbReference>
<keyword evidence="4" id="KW-1185">Reference proteome</keyword>
<gene>
    <name evidence="3" type="ORF">HNR30_007836</name>
</gene>
<dbReference type="Gene3D" id="3.30.70.1060">
    <property type="entry name" value="Dimeric alpha+beta barrel"/>
    <property type="match status" value="1"/>
</dbReference>
<evidence type="ECO:0000313" key="3">
    <source>
        <dbReference type="EMBL" id="MBA2896445.1"/>
    </source>
</evidence>
<organism evidence="3 4">
    <name type="scientific">Nonomuraea soli</name>
    <dbReference type="NCBI Taxonomy" id="1032476"/>
    <lineage>
        <taxon>Bacteria</taxon>
        <taxon>Bacillati</taxon>
        <taxon>Actinomycetota</taxon>
        <taxon>Actinomycetes</taxon>
        <taxon>Streptosporangiales</taxon>
        <taxon>Streptosporangiaceae</taxon>
        <taxon>Nonomuraea</taxon>
    </lineage>
</organism>
<evidence type="ECO:0000259" key="2">
    <source>
        <dbReference type="Pfam" id="PF03795"/>
    </source>
</evidence>
<proteinExistence type="inferred from homology"/>
<dbReference type="InterPro" id="IPR005545">
    <property type="entry name" value="YCII"/>
</dbReference>
<dbReference type="PANTHER" id="PTHR35174">
    <property type="entry name" value="BLL7171 PROTEIN-RELATED"/>
    <property type="match status" value="1"/>
</dbReference>
<dbReference type="InterPro" id="IPR011008">
    <property type="entry name" value="Dimeric_a/b-barrel"/>
</dbReference>
<name>A0A7W0CSF2_9ACTN</name>
<dbReference type="SUPFAM" id="SSF54909">
    <property type="entry name" value="Dimeric alpha+beta barrel"/>
    <property type="match status" value="1"/>
</dbReference>
<dbReference type="Proteomes" id="UP000530928">
    <property type="component" value="Unassembled WGS sequence"/>
</dbReference>
<protein>
    <recommendedName>
        <fullName evidence="2">YCII-related domain-containing protein</fullName>
    </recommendedName>
</protein>
<dbReference type="PANTHER" id="PTHR35174:SF3">
    <property type="entry name" value="BLL7171 PROTEIN"/>
    <property type="match status" value="1"/>
</dbReference>
<evidence type="ECO:0000256" key="1">
    <source>
        <dbReference type="ARBA" id="ARBA00007689"/>
    </source>
</evidence>
<feature type="domain" description="YCII-related" evidence="2">
    <location>
        <begin position="1"/>
        <end position="110"/>
    </location>
</feature>
<sequence length="113" mass="12471">MKYLLMIYTNPAARAAIEADSDQVMAEVDGLLKEMQETGEWVSGMALADTFRTVRVRDGVPAVTDGPFMEAKEVLAGVCLIECDSIERATELAARWPDARYCAMEVRPLLDEA</sequence>
<evidence type="ECO:0000313" key="4">
    <source>
        <dbReference type="Proteomes" id="UP000530928"/>
    </source>
</evidence>
<dbReference type="EMBL" id="JACDUR010000008">
    <property type="protein sequence ID" value="MBA2896445.1"/>
    <property type="molecule type" value="Genomic_DNA"/>
</dbReference>
<dbReference type="AlphaFoldDB" id="A0A7W0CSF2"/>
<accession>A0A7W0CSF2</accession>
<comment type="similarity">
    <text evidence="1">Belongs to the YciI family.</text>
</comment>
<dbReference type="Pfam" id="PF03795">
    <property type="entry name" value="YCII"/>
    <property type="match status" value="1"/>
</dbReference>